<comment type="caution">
    <text evidence="5">The sequence shown here is derived from an EMBL/GenBank/DDBJ whole genome shotgun (WGS) entry which is preliminary data.</text>
</comment>
<evidence type="ECO:0000313" key="6">
    <source>
        <dbReference type="Proteomes" id="UP000279384"/>
    </source>
</evidence>
<accession>A0A495BLK8</accession>
<evidence type="ECO:0000313" key="5">
    <source>
        <dbReference type="EMBL" id="RKQ60863.1"/>
    </source>
</evidence>
<dbReference type="Gene3D" id="6.10.250.3200">
    <property type="match status" value="1"/>
</dbReference>
<gene>
    <name evidence="5" type="ORF">C8E02_0620</name>
</gene>
<dbReference type="Pfam" id="PF00015">
    <property type="entry name" value="MCPsignal"/>
    <property type="match status" value="1"/>
</dbReference>
<dbReference type="RefSeq" id="WP_082133658.1">
    <property type="nucleotide sequence ID" value="NZ_JAQQKZ010000006.1"/>
</dbReference>
<dbReference type="SUPFAM" id="SSF58104">
    <property type="entry name" value="Methyl-accepting chemotaxis protein (MCP) signaling domain"/>
    <property type="match status" value="1"/>
</dbReference>
<sequence length="363" mass="39903">MFGNSKKKIAALEERLATLDQERATLQQQLEQARQALGNCEQLSRENELAQQKRHSYRQPFGQFCDGVAQLRGSFSKLAEDMEGCFSLATDTAAGLDHTRNVVDTLANSFSDIANAQQLTARQMDTLNSKTGEIRQFVQLIKDVADQTNLLALNAAIEAARAGEQGRGFAVVADEVRKLAERTSQATNEIASLVGDVEKASSDTKQQVSEAAEQAEKYRHTGEEIAVAIKKLVDGSEQMAKAITAGTNASFMEVVKLDHVVYKMEIYKAFIGYHTLDAGQLSGHTHCRLGKWYYEGRGHQQCRDQTSYGQLEAPHARVHESGKAALQAFYAADYSAASQALATMEQSSEEVMGLLDRLVHLSH</sequence>
<protein>
    <submittedName>
        <fullName evidence="5">Chemoreceptor zinc-binding protein</fullName>
    </submittedName>
</protein>
<dbReference type="SMART" id="SM00283">
    <property type="entry name" value="MA"/>
    <property type="match status" value="1"/>
</dbReference>
<dbReference type="InterPro" id="IPR004089">
    <property type="entry name" value="MCPsignal_dom"/>
</dbReference>
<keyword evidence="3" id="KW-0175">Coiled coil</keyword>
<evidence type="ECO:0000259" key="4">
    <source>
        <dbReference type="PROSITE" id="PS50111"/>
    </source>
</evidence>
<evidence type="ECO:0000256" key="3">
    <source>
        <dbReference type="SAM" id="Coils"/>
    </source>
</evidence>
<name>A0A495BLK8_VOGIN</name>
<dbReference type="EMBL" id="RBID01000011">
    <property type="protein sequence ID" value="RKQ60863.1"/>
    <property type="molecule type" value="Genomic_DNA"/>
</dbReference>
<dbReference type="Proteomes" id="UP000279384">
    <property type="component" value="Unassembled WGS sequence"/>
</dbReference>
<dbReference type="PROSITE" id="PS50111">
    <property type="entry name" value="CHEMOTAXIS_TRANSDUC_2"/>
    <property type="match status" value="1"/>
</dbReference>
<dbReference type="Pfam" id="PF13682">
    <property type="entry name" value="CZB"/>
    <property type="match status" value="1"/>
</dbReference>
<organism evidence="5 6">
    <name type="scientific">Vogesella indigofera</name>
    <name type="common">Pseudomonas indigofera</name>
    <dbReference type="NCBI Taxonomy" id="45465"/>
    <lineage>
        <taxon>Bacteria</taxon>
        <taxon>Pseudomonadati</taxon>
        <taxon>Pseudomonadota</taxon>
        <taxon>Betaproteobacteria</taxon>
        <taxon>Neisseriales</taxon>
        <taxon>Chromobacteriaceae</taxon>
        <taxon>Vogesella</taxon>
    </lineage>
</organism>
<feature type="coiled-coil region" evidence="3">
    <location>
        <begin position="2"/>
        <end position="53"/>
    </location>
</feature>
<evidence type="ECO:0000256" key="2">
    <source>
        <dbReference type="PROSITE-ProRule" id="PRU00284"/>
    </source>
</evidence>
<dbReference type="AlphaFoldDB" id="A0A495BLK8"/>
<dbReference type="GO" id="GO:0007165">
    <property type="term" value="P:signal transduction"/>
    <property type="evidence" value="ECO:0007669"/>
    <property type="project" value="UniProtKB-KW"/>
</dbReference>
<feature type="domain" description="Methyl-accepting transducer" evidence="4">
    <location>
        <begin position="32"/>
        <end position="253"/>
    </location>
</feature>
<dbReference type="InterPro" id="IPR025991">
    <property type="entry name" value="Chemoreceptor_zinc-bind_dom"/>
</dbReference>
<evidence type="ECO:0000256" key="1">
    <source>
        <dbReference type="ARBA" id="ARBA00023224"/>
    </source>
</evidence>
<reference evidence="5 6" key="1">
    <citation type="submission" date="2018-10" db="EMBL/GenBank/DDBJ databases">
        <title>Genomic Encyclopedia of Type Strains, Phase IV (KMG-IV): sequencing the most valuable type-strain genomes for metagenomic binning, comparative biology and taxonomic classification.</title>
        <authorList>
            <person name="Goeker M."/>
        </authorList>
    </citation>
    <scope>NUCLEOTIDE SEQUENCE [LARGE SCALE GENOMIC DNA]</scope>
    <source>
        <strain evidence="5 6">DSM 3303</strain>
    </source>
</reference>
<dbReference type="GO" id="GO:0016020">
    <property type="term" value="C:membrane"/>
    <property type="evidence" value="ECO:0007669"/>
    <property type="project" value="InterPro"/>
</dbReference>
<keyword evidence="5" id="KW-0675">Receptor</keyword>
<dbReference type="PANTHER" id="PTHR32089:SF112">
    <property type="entry name" value="LYSOZYME-LIKE PROTEIN-RELATED"/>
    <property type="match status" value="1"/>
</dbReference>
<dbReference type="Gene3D" id="1.20.120.30">
    <property type="entry name" value="Aspartate receptor, ligand-binding domain"/>
    <property type="match status" value="1"/>
</dbReference>
<dbReference type="PANTHER" id="PTHR32089">
    <property type="entry name" value="METHYL-ACCEPTING CHEMOTAXIS PROTEIN MCPB"/>
    <property type="match status" value="1"/>
</dbReference>
<keyword evidence="1 2" id="KW-0807">Transducer</keyword>
<proteinExistence type="predicted"/>